<keyword evidence="1" id="KW-0812">Transmembrane</keyword>
<gene>
    <name evidence="2" type="ORF">SAMN05443529_101141</name>
</gene>
<name>A0A1G7RNP5_9FIRM</name>
<proteinExistence type="predicted"/>
<dbReference type="Proteomes" id="UP000198656">
    <property type="component" value="Unassembled WGS sequence"/>
</dbReference>
<protein>
    <submittedName>
        <fullName evidence="2">Uncharacterized protein</fullName>
    </submittedName>
</protein>
<dbReference type="STRING" id="1121419.SAMN05443529_101141"/>
<dbReference type="AlphaFoldDB" id="A0A1G7RNP5"/>
<keyword evidence="3" id="KW-1185">Reference proteome</keyword>
<dbReference type="OrthoDB" id="9837388at2"/>
<organism evidence="2 3">
    <name type="scientific">Desulfosporosinus hippei DSM 8344</name>
    <dbReference type="NCBI Taxonomy" id="1121419"/>
    <lineage>
        <taxon>Bacteria</taxon>
        <taxon>Bacillati</taxon>
        <taxon>Bacillota</taxon>
        <taxon>Clostridia</taxon>
        <taxon>Eubacteriales</taxon>
        <taxon>Desulfitobacteriaceae</taxon>
        <taxon>Desulfosporosinus</taxon>
    </lineage>
</organism>
<keyword evidence="1" id="KW-0472">Membrane</keyword>
<dbReference type="EMBL" id="FNCP01000001">
    <property type="protein sequence ID" value="SDG12355.1"/>
    <property type="molecule type" value="Genomic_DNA"/>
</dbReference>
<evidence type="ECO:0000256" key="1">
    <source>
        <dbReference type="SAM" id="Phobius"/>
    </source>
</evidence>
<keyword evidence="1" id="KW-1133">Transmembrane helix</keyword>
<accession>A0A1G7RNP5</accession>
<reference evidence="3" key="1">
    <citation type="submission" date="2016-10" db="EMBL/GenBank/DDBJ databases">
        <authorList>
            <person name="Varghese N."/>
            <person name="Submissions S."/>
        </authorList>
    </citation>
    <scope>NUCLEOTIDE SEQUENCE [LARGE SCALE GENOMIC DNA]</scope>
    <source>
        <strain evidence="3">DSM 8344</strain>
    </source>
</reference>
<dbReference type="RefSeq" id="WP_092328635.1">
    <property type="nucleotide sequence ID" value="NZ_FNCP01000001.1"/>
</dbReference>
<sequence length="156" mass="17208">MLLGKKLFFGKVASSMVVNPLRSFKLKNILLGEVMHMTVGAGIGALISGLLKAAGKDFVILKGIFISLLAWIGLHNGGHKLDLFGIKPHSTKSHYFALIQHLLYGLTTSVVLKYISDSNTFQQPSTKVNNRTSYSEYEQPFWADSEKQEPSPQVLS</sequence>
<evidence type="ECO:0000313" key="2">
    <source>
        <dbReference type="EMBL" id="SDG12355.1"/>
    </source>
</evidence>
<feature type="transmembrane region" description="Helical" evidence="1">
    <location>
        <begin position="29"/>
        <end position="51"/>
    </location>
</feature>
<evidence type="ECO:0000313" key="3">
    <source>
        <dbReference type="Proteomes" id="UP000198656"/>
    </source>
</evidence>
<feature type="transmembrane region" description="Helical" evidence="1">
    <location>
        <begin position="94"/>
        <end position="115"/>
    </location>
</feature>
<feature type="transmembrane region" description="Helical" evidence="1">
    <location>
        <begin position="58"/>
        <end position="74"/>
    </location>
</feature>